<name>A0A0F8ZEB6_9ZZZZ</name>
<evidence type="ECO:0000313" key="1">
    <source>
        <dbReference type="EMBL" id="KKK92098.1"/>
    </source>
</evidence>
<gene>
    <name evidence="1" type="ORF">LCGC14_2706340</name>
</gene>
<protein>
    <submittedName>
        <fullName evidence="1">Uncharacterized protein</fullName>
    </submittedName>
</protein>
<sequence length="36" mass="3902">MFEVEVLIGFEATAVPTEPAPDAKSHQAPDVYTEVI</sequence>
<reference evidence="1" key="1">
    <citation type="journal article" date="2015" name="Nature">
        <title>Complex archaea that bridge the gap between prokaryotes and eukaryotes.</title>
        <authorList>
            <person name="Spang A."/>
            <person name="Saw J.H."/>
            <person name="Jorgensen S.L."/>
            <person name="Zaremba-Niedzwiedzka K."/>
            <person name="Martijn J."/>
            <person name="Lind A.E."/>
            <person name="van Eijk R."/>
            <person name="Schleper C."/>
            <person name="Guy L."/>
            <person name="Ettema T.J."/>
        </authorList>
    </citation>
    <scope>NUCLEOTIDE SEQUENCE</scope>
</reference>
<proteinExistence type="predicted"/>
<comment type="caution">
    <text evidence="1">The sequence shown here is derived from an EMBL/GenBank/DDBJ whole genome shotgun (WGS) entry which is preliminary data.</text>
</comment>
<organism evidence="1">
    <name type="scientific">marine sediment metagenome</name>
    <dbReference type="NCBI Taxonomy" id="412755"/>
    <lineage>
        <taxon>unclassified sequences</taxon>
        <taxon>metagenomes</taxon>
        <taxon>ecological metagenomes</taxon>
    </lineage>
</organism>
<accession>A0A0F8ZEB6</accession>
<dbReference type="EMBL" id="LAZR01048367">
    <property type="protein sequence ID" value="KKK92098.1"/>
    <property type="molecule type" value="Genomic_DNA"/>
</dbReference>
<dbReference type="AlphaFoldDB" id="A0A0F8ZEB6"/>